<dbReference type="STRING" id="558151.ACM46_13605"/>
<dbReference type="Pfam" id="PF00027">
    <property type="entry name" value="cNMP_binding"/>
    <property type="match status" value="1"/>
</dbReference>
<feature type="domain" description="Cyclic nucleotide-binding" evidence="1">
    <location>
        <begin position="15"/>
        <end position="114"/>
    </location>
</feature>
<dbReference type="Gene3D" id="2.60.120.10">
    <property type="entry name" value="Jelly Rolls"/>
    <property type="match status" value="1"/>
</dbReference>
<keyword evidence="3" id="KW-1185">Reference proteome</keyword>
<dbReference type="InterPro" id="IPR018490">
    <property type="entry name" value="cNMP-bd_dom_sf"/>
</dbReference>
<dbReference type="PROSITE" id="PS50042">
    <property type="entry name" value="CNMP_BINDING_3"/>
    <property type="match status" value="1"/>
</dbReference>
<name>A0A0J7I998_9FLAO</name>
<evidence type="ECO:0000259" key="1">
    <source>
        <dbReference type="PROSITE" id="PS50042"/>
    </source>
</evidence>
<reference evidence="2 3" key="1">
    <citation type="journal article" date="2013" name="Int. J. Syst. Evol. Microbiol.">
        <title>Chryseobacterium angstadtii sp. nov., isolated from a newt tank.</title>
        <authorList>
            <person name="Kirk K.E."/>
            <person name="Hoffman J.A."/>
            <person name="Smith K.A."/>
            <person name="Strahan B.L."/>
            <person name="Failor K.C."/>
            <person name="Krebs J.E."/>
            <person name="Gale A.N."/>
            <person name="Do T.D."/>
            <person name="Sontag T.C."/>
            <person name="Batties A.M."/>
            <person name="Mistiszyn K."/>
            <person name="Newman J.D."/>
        </authorList>
    </citation>
    <scope>NUCLEOTIDE SEQUENCE [LARGE SCALE GENOMIC DNA]</scope>
    <source>
        <strain evidence="2 3">KM</strain>
    </source>
</reference>
<dbReference type="SUPFAM" id="SSF51206">
    <property type="entry name" value="cAMP-binding domain-like"/>
    <property type="match status" value="1"/>
</dbReference>
<accession>A0A0J7I998</accession>
<proteinExistence type="predicted"/>
<dbReference type="PATRIC" id="fig|558151.6.peg.2879"/>
<organism evidence="2 3">
    <name type="scientific">Chryseobacterium angstadtii</name>
    <dbReference type="NCBI Taxonomy" id="558151"/>
    <lineage>
        <taxon>Bacteria</taxon>
        <taxon>Pseudomonadati</taxon>
        <taxon>Bacteroidota</taxon>
        <taxon>Flavobacteriia</taxon>
        <taxon>Flavobacteriales</taxon>
        <taxon>Weeksellaceae</taxon>
        <taxon>Chryseobacterium group</taxon>
        <taxon>Chryseobacterium</taxon>
    </lineage>
</organism>
<dbReference type="OrthoDB" id="1092431at2"/>
<dbReference type="InterPro" id="IPR014710">
    <property type="entry name" value="RmlC-like_jellyroll"/>
</dbReference>
<dbReference type="CDD" id="cd00038">
    <property type="entry name" value="CAP_ED"/>
    <property type="match status" value="1"/>
</dbReference>
<dbReference type="InterPro" id="IPR000595">
    <property type="entry name" value="cNMP-bd_dom"/>
</dbReference>
<gene>
    <name evidence="2" type="ORF">ACM46_13605</name>
</gene>
<dbReference type="EMBL" id="LFND01000004">
    <property type="protein sequence ID" value="KMQ62983.1"/>
    <property type="molecule type" value="Genomic_DNA"/>
</dbReference>
<evidence type="ECO:0000313" key="3">
    <source>
        <dbReference type="Proteomes" id="UP000036261"/>
    </source>
</evidence>
<comment type="caution">
    <text evidence="2">The sequence shown here is derived from an EMBL/GenBank/DDBJ whole genome shotgun (WGS) entry which is preliminary data.</text>
</comment>
<evidence type="ECO:0000313" key="2">
    <source>
        <dbReference type="EMBL" id="KMQ62983.1"/>
    </source>
</evidence>
<dbReference type="AlphaFoldDB" id="A0A0J7I998"/>
<dbReference type="Proteomes" id="UP000036261">
    <property type="component" value="Unassembled WGS sequence"/>
</dbReference>
<protein>
    <submittedName>
        <fullName evidence="2">Crp/Fnr family transcriptional regulator</fullName>
    </submittedName>
</protein>
<sequence>MKDQLRTHIEKIVPLSDEEFEHISSFFIYKKYKKHQFLIQEGDAVPYNYFVLKGLLKLVYTNDAGKEHIVGFAMEDWWETDFQAYYKETKASLSLECVEDTEVLCLNLDDYRKLCREFPKLEHFFLEKAYMGFISAQQRIISSMTDGIKERYKQLIEKYPSLIQRVPKSLLAAYLGVSRETLSRLSV</sequence>
<dbReference type="RefSeq" id="WP_048507225.1">
    <property type="nucleotide sequence ID" value="NZ_LFND01000004.1"/>
</dbReference>